<name>A0A086ZHA8_9BIFI</name>
<dbReference type="OrthoDB" id="9811177at2"/>
<dbReference type="EMBL" id="JGYP01000002">
    <property type="protein sequence ID" value="KFI45908.1"/>
    <property type="molecule type" value="Genomic_DNA"/>
</dbReference>
<dbReference type="PANTHER" id="PTHR30399">
    <property type="entry name" value="UNCHARACTERIZED PROTEIN YGJP"/>
    <property type="match status" value="1"/>
</dbReference>
<proteinExistence type="predicted"/>
<dbReference type="eggNOG" id="COG1451">
    <property type="taxonomic scope" value="Bacteria"/>
</dbReference>
<dbReference type="Gene3D" id="3.30.2010.10">
    <property type="entry name" value="Metalloproteases ('zincins'), catalytic domain"/>
    <property type="match status" value="1"/>
</dbReference>
<evidence type="ECO:0000259" key="1">
    <source>
        <dbReference type="Pfam" id="PF01863"/>
    </source>
</evidence>
<dbReference type="CDD" id="cd07344">
    <property type="entry name" value="M48_yhfN_like"/>
    <property type="match status" value="1"/>
</dbReference>
<reference evidence="2 3" key="1">
    <citation type="submission" date="2014-03" db="EMBL/GenBank/DDBJ databases">
        <title>Genomics of Bifidobacteria.</title>
        <authorList>
            <person name="Ventura M."/>
            <person name="Milani C."/>
            <person name="Lugli G.A."/>
        </authorList>
    </citation>
    <scope>NUCLEOTIDE SEQUENCE [LARGE SCALE GENOMIC DNA]</scope>
    <source>
        <strain evidence="2 3">DSM 22767</strain>
    </source>
</reference>
<evidence type="ECO:0000313" key="2">
    <source>
        <dbReference type="EMBL" id="KFI45908.1"/>
    </source>
</evidence>
<sequence length="174" mass="20489">MTVEVKRKTMRNMYLRVDPRVGTIMVSAPQQTTDRQVMAFVRSHNAWIARQRRQLSDAPPREWTDELMREARRNLDAQIPGLLEKWTPIVGREPTCITLRAMRSRWGSCTPATGCIRLNLQLGLMEPRFLEYVLVHELTHFWERGHGAGFQRRMDGYLPGWRAARRDLNRETTW</sequence>
<dbReference type="InterPro" id="IPR053136">
    <property type="entry name" value="UTP_pyrophosphatase-like"/>
</dbReference>
<keyword evidence="3" id="KW-1185">Reference proteome</keyword>
<dbReference type="GO" id="GO:0016787">
    <property type="term" value="F:hydrolase activity"/>
    <property type="evidence" value="ECO:0007669"/>
    <property type="project" value="UniProtKB-KW"/>
</dbReference>
<keyword evidence="2" id="KW-0378">Hydrolase</keyword>
<evidence type="ECO:0000313" key="3">
    <source>
        <dbReference type="Proteomes" id="UP000029096"/>
    </source>
</evidence>
<feature type="domain" description="YgjP-like metallopeptidase" evidence="1">
    <location>
        <begin position="11"/>
        <end position="59"/>
    </location>
</feature>
<protein>
    <submittedName>
        <fullName evidence="2">Putative metal-dependent hydrolase</fullName>
    </submittedName>
</protein>
<organism evidence="2 3">
    <name type="scientific">Bifidobacterium bohemicum DSM 22767</name>
    <dbReference type="NCBI Taxonomy" id="1437606"/>
    <lineage>
        <taxon>Bacteria</taxon>
        <taxon>Bacillati</taxon>
        <taxon>Actinomycetota</taxon>
        <taxon>Actinomycetes</taxon>
        <taxon>Bifidobacteriales</taxon>
        <taxon>Bifidobacteriaceae</taxon>
        <taxon>Bifidobacterium</taxon>
    </lineage>
</organism>
<dbReference type="PANTHER" id="PTHR30399:SF1">
    <property type="entry name" value="UTP PYROPHOSPHATASE"/>
    <property type="match status" value="1"/>
</dbReference>
<comment type="caution">
    <text evidence="2">The sequence shown here is derived from an EMBL/GenBank/DDBJ whole genome shotgun (WGS) entry which is preliminary data.</text>
</comment>
<dbReference type="Proteomes" id="UP000029096">
    <property type="component" value="Unassembled WGS sequence"/>
</dbReference>
<dbReference type="AlphaFoldDB" id="A0A086ZHA8"/>
<dbReference type="Pfam" id="PF01863">
    <property type="entry name" value="YgjP-like"/>
    <property type="match status" value="2"/>
</dbReference>
<gene>
    <name evidence="2" type="ORF">BBOH_0715</name>
</gene>
<feature type="domain" description="YgjP-like metallopeptidase" evidence="1">
    <location>
        <begin position="60"/>
        <end position="170"/>
    </location>
</feature>
<accession>A0A086ZHA8</accession>
<dbReference type="InterPro" id="IPR002725">
    <property type="entry name" value="YgjP-like_metallopeptidase"/>
</dbReference>